<evidence type="ECO:0000313" key="3">
    <source>
        <dbReference type="Proteomes" id="UP000319143"/>
    </source>
</evidence>
<dbReference type="AlphaFoldDB" id="A0A5C6DAJ3"/>
<organism evidence="2 3">
    <name type="scientific">Novipirellula artificiosorum</name>
    <dbReference type="NCBI Taxonomy" id="2528016"/>
    <lineage>
        <taxon>Bacteria</taxon>
        <taxon>Pseudomonadati</taxon>
        <taxon>Planctomycetota</taxon>
        <taxon>Planctomycetia</taxon>
        <taxon>Pirellulales</taxon>
        <taxon>Pirellulaceae</taxon>
        <taxon>Novipirellula</taxon>
    </lineage>
</organism>
<feature type="region of interest" description="Disordered" evidence="1">
    <location>
        <begin position="52"/>
        <end position="75"/>
    </location>
</feature>
<keyword evidence="3" id="KW-1185">Reference proteome</keyword>
<feature type="compositionally biased region" description="Basic and acidic residues" evidence="1">
    <location>
        <begin position="59"/>
        <end position="69"/>
    </location>
</feature>
<gene>
    <name evidence="2" type="ORF">Poly41_57410</name>
</gene>
<dbReference type="EMBL" id="SJPV01000013">
    <property type="protein sequence ID" value="TWU32256.1"/>
    <property type="molecule type" value="Genomic_DNA"/>
</dbReference>
<protein>
    <submittedName>
        <fullName evidence="2">Uncharacterized protein</fullName>
    </submittedName>
</protein>
<evidence type="ECO:0000313" key="2">
    <source>
        <dbReference type="EMBL" id="TWU32256.1"/>
    </source>
</evidence>
<accession>A0A5C6DAJ3</accession>
<dbReference type="Proteomes" id="UP000319143">
    <property type="component" value="Unassembled WGS sequence"/>
</dbReference>
<comment type="caution">
    <text evidence="2">The sequence shown here is derived from an EMBL/GenBank/DDBJ whole genome shotgun (WGS) entry which is preliminary data.</text>
</comment>
<proteinExistence type="predicted"/>
<name>A0A5C6DAJ3_9BACT</name>
<reference evidence="2 3" key="1">
    <citation type="submission" date="2019-02" db="EMBL/GenBank/DDBJ databases">
        <title>Deep-cultivation of Planctomycetes and their phenomic and genomic characterization uncovers novel biology.</title>
        <authorList>
            <person name="Wiegand S."/>
            <person name="Jogler M."/>
            <person name="Boedeker C."/>
            <person name="Pinto D."/>
            <person name="Vollmers J."/>
            <person name="Rivas-Marin E."/>
            <person name="Kohn T."/>
            <person name="Peeters S.H."/>
            <person name="Heuer A."/>
            <person name="Rast P."/>
            <person name="Oberbeckmann S."/>
            <person name="Bunk B."/>
            <person name="Jeske O."/>
            <person name="Meyerdierks A."/>
            <person name="Storesund J.E."/>
            <person name="Kallscheuer N."/>
            <person name="Luecker S."/>
            <person name="Lage O.M."/>
            <person name="Pohl T."/>
            <person name="Merkel B.J."/>
            <person name="Hornburger P."/>
            <person name="Mueller R.-W."/>
            <person name="Bruemmer F."/>
            <person name="Labrenz M."/>
            <person name="Spormann A.M."/>
            <person name="Op Den Camp H."/>
            <person name="Overmann J."/>
            <person name="Amann R."/>
            <person name="Jetten M.S.M."/>
            <person name="Mascher T."/>
            <person name="Medema M.H."/>
            <person name="Devos D.P."/>
            <person name="Kaster A.-K."/>
            <person name="Ovreas L."/>
            <person name="Rohde M."/>
            <person name="Galperin M.Y."/>
            <person name="Jogler C."/>
        </authorList>
    </citation>
    <scope>NUCLEOTIDE SEQUENCE [LARGE SCALE GENOMIC DNA]</scope>
    <source>
        <strain evidence="2 3">Poly41</strain>
    </source>
</reference>
<sequence length="125" mass="13660">MCLFGLPVEFIKQLFGLADPECHVLMEDCSGLQQFDQVLPAHRMSMCNTAPSPMQARVADSEEPRRDDSQTGTELVGSVVRREPVAPLAHRRPGYPLSSCTSAELDSVSPGNYCTITSENSSCQQ</sequence>
<evidence type="ECO:0000256" key="1">
    <source>
        <dbReference type="SAM" id="MobiDB-lite"/>
    </source>
</evidence>